<dbReference type="EMBL" id="MU001673">
    <property type="protein sequence ID" value="KAF2460490.1"/>
    <property type="molecule type" value="Genomic_DNA"/>
</dbReference>
<evidence type="ECO:0000313" key="2">
    <source>
        <dbReference type="EMBL" id="KAF2460490.1"/>
    </source>
</evidence>
<gene>
    <name evidence="2" type="ORF">BDY21DRAFT_377164</name>
</gene>
<proteinExistence type="predicted"/>
<organism evidence="2 3">
    <name type="scientific">Lineolata rhizophorae</name>
    <dbReference type="NCBI Taxonomy" id="578093"/>
    <lineage>
        <taxon>Eukaryota</taxon>
        <taxon>Fungi</taxon>
        <taxon>Dikarya</taxon>
        <taxon>Ascomycota</taxon>
        <taxon>Pezizomycotina</taxon>
        <taxon>Dothideomycetes</taxon>
        <taxon>Dothideomycetes incertae sedis</taxon>
        <taxon>Lineolatales</taxon>
        <taxon>Lineolataceae</taxon>
        <taxon>Lineolata</taxon>
    </lineage>
</organism>
<sequence>MNSNPHGSSAQALRNYMCFDFYHGRRCTDHDDQRCPYAHSYPPPGSLPLRVFPPRRGEARNHECTLPLCPLRRVPGGTSEAQFARLSLAGASAHSEASARLAAPVPSGPQSEPHGLARSDTMAPFGLQPQPQAQGDPNGPRWVVPVFSMAPGNPSWSGLVGANEPEEESMRKKWEEAIAAVERF</sequence>
<protein>
    <recommendedName>
        <fullName evidence="4">C3H1-type domain-containing protein</fullName>
    </recommendedName>
</protein>
<feature type="region of interest" description="Disordered" evidence="1">
    <location>
        <begin position="99"/>
        <end position="138"/>
    </location>
</feature>
<dbReference type="AlphaFoldDB" id="A0A6A6P959"/>
<name>A0A6A6P959_9PEZI</name>
<accession>A0A6A6P959</accession>
<evidence type="ECO:0008006" key="4">
    <source>
        <dbReference type="Google" id="ProtNLM"/>
    </source>
</evidence>
<evidence type="ECO:0000256" key="1">
    <source>
        <dbReference type="SAM" id="MobiDB-lite"/>
    </source>
</evidence>
<keyword evidence="3" id="KW-1185">Reference proteome</keyword>
<dbReference type="Proteomes" id="UP000799766">
    <property type="component" value="Unassembled WGS sequence"/>
</dbReference>
<evidence type="ECO:0000313" key="3">
    <source>
        <dbReference type="Proteomes" id="UP000799766"/>
    </source>
</evidence>
<reference evidence="2" key="1">
    <citation type="journal article" date="2020" name="Stud. Mycol.">
        <title>101 Dothideomycetes genomes: a test case for predicting lifestyles and emergence of pathogens.</title>
        <authorList>
            <person name="Haridas S."/>
            <person name="Albert R."/>
            <person name="Binder M."/>
            <person name="Bloem J."/>
            <person name="Labutti K."/>
            <person name="Salamov A."/>
            <person name="Andreopoulos B."/>
            <person name="Baker S."/>
            <person name="Barry K."/>
            <person name="Bills G."/>
            <person name="Bluhm B."/>
            <person name="Cannon C."/>
            <person name="Castanera R."/>
            <person name="Culley D."/>
            <person name="Daum C."/>
            <person name="Ezra D."/>
            <person name="Gonzalez J."/>
            <person name="Henrissat B."/>
            <person name="Kuo A."/>
            <person name="Liang C."/>
            <person name="Lipzen A."/>
            <person name="Lutzoni F."/>
            <person name="Magnuson J."/>
            <person name="Mondo S."/>
            <person name="Nolan M."/>
            <person name="Ohm R."/>
            <person name="Pangilinan J."/>
            <person name="Park H.-J."/>
            <person name="Ramirez L."/>
            <person name="Alfaro M."/>
            <person name="Sun H."/>
            <person name="Tritt A."/>
            <person name="Yoshinaga Y."/>
            <person name="Zwiers L.-H."/>
            <person name="Turgeon B."/>
            <person name="Goodwin S."/>
            <person name="Spatafora J."/>
            <person name="Crous P."/>
            <person name="Grigoriev I."/>
        </authorList>
    </citation>
    <scope>NUCLEOTIDE SEQUENCE</scope>
    <source>
        <strain evidence="2">ATCC 16933</strain>
    </source>
</reference>